<reference evidence="2" key="1">
    <citation type="journal article" date="2022" name="Mol. Ecol. Resour.">
        <title>The genomes of chicory, endive, great burdock and yacon provide insights into Asteraceae palaeo-polyploidization history and plant inulin production.</title>
        <authorList>
            <person name="Fan W."/>
            <person name="Wang S."/>
            <person name="Wang H."/>
            <person name="Wang A."/>
            <person name="Jiang F."/>
            <person name="Liu H."/>
            <person name="Zhao H."/>
            <person name="Xu D."/>
            <person name="Zhang Y."/>
        </authorList>
    </citation>
    <scope>NUCLEOTIDE SEQUENCE [LARGE SCALE GENOMIC DNA]</scope>
    <source>
        <strain evidence="2">cv. Punajuju</strain>
    </source>
</reference>
<organism evidence="1 2">
    <name type="scientific">Cichorium intybus</name>
    <name type="common">Chicory</name>
    <dbReference type="NCBI Taxonomy" id="13427"/>
    <lineage>
        <taxon>Eukaryota</taxon>
        <taxon>Viridiplantae</taxon>
        <taxon>Streptophyta</taxon>
        <taxon>Embryophyta</taxon>
        <taxon>Tracheophyta</taxon>
        <taxon>Spermatophyta</taxon>
        <taxon>Magnoliopsida</taxon>
        <taxon>eudicotyledons</taxon>
        <taxon>Gunneridae</taxon>
        <taxon>Pentapetalae</taxon>
        <taxon>asterids</taxon>
        <taxon>campanulids</taxon>
        <taxon>Asterales</taxon>
        <taxon>Asteraceae</taxon>
        <taxon>Cichorioideae</taxon>
        <taxon>Cichorieae</taxon>
        <taxon>Cichoriinae</taxon>
        <taxon>Cichorium</taxon>
    </lineage>
</organism>
<dbReference type="Proteomes" id="UP001055811">
    <property type="component" value="Linkage Group LG06"/>
</dbReference>
<name>A0ACB9BRC9_CICIN</name>
<gene>
    <name evidence="1" type="ORF">L2E82_36389</name>
</gene>
<evidence type="ECO:0000313" key="1">
    <source>
        <dbReference type="EMBL" id="KAI3724606.1"/>
    </source>
</evidence>
<keyword evidence="2" id="KW-1185">Reference proteome</keyword>
<accession>A0ACB9BRC9</accession>
<evidence type="ECO:0000313" key="2">
    <source>
        <dbReference type="Proteomes" id="UP001055811"/>
    </source>
</evidence>
<sequence length="228" mass="25562">MWKPAIRFQASVFDDAYRLRFLITISVLQSIQYSNPAAMASSSRNNLCEGFGFFHSPLSTFCEYTRRSRTRGPGHSESSDSFTQNNFSGPGNNNREVSIIIIDGEEQEHRDDVSVQPISRTGSTVVLDAQGYSRNLDVETSDGGGVNDTRDSPNQTTTLPGGLNRFFHSLRYCCWYSSTNICKEPRSHFRFLSSALFCKLQVIAVFFSQNYSVPGSFNFLVKRAKPSS</sequence>
<dbReference type="EMBL" id="CM042014">
    <property type="protein sequence ID" value="KAI3724606.1"/>
    <property type="molecule type" value="Genomic_DNA"/>
</dbReference>
<reference evidence="1 2" key="2">
    <citation type="journal article" date="2022" name="Mol. Ecol. Resour.">
        <title>The genomes of chicory, endive, great burdock and yacon provide insights into Asteraceae paleo-polyploidization history and plant inulin production.</title>
        <authorList>
            <person name="Fan W."/>
            <person name="Wang S."/>
            <person name="Wang H."/>
            <person name="Wang A."/>
            <person name="Jiang F."/>
            <person name="Liu H."/>
            <person name="Zhao H."/>
            <person name="Xu D."/>
            <person name="Zhang Y."/>
        </authorList>
    </citation>
    <scope>NUCLEOTIDE SEQUENCE [LARGE SCALE GENOMIC DNA]</scope>
    <source>
        <strain evidence="2">cv. Punajuju</strain>
        <tissue evidence="1">Leaves</tissue>
    </source>
</reference>
<comment type="caution">
    <text evidence="1">The sequence shown here is derived from an EMBL/GenBank/DDBJ whole genome shotgun (WGS) entry which is preliminary data.</text>
</comment>
<proteinExistence type="predicted"/>
<protein>
    <submittedName>
        <fullName evidence="1">Uncharacterized protein</fullName>
    </submittedName>
</protein>